<organism evidence="8 9">
    <name type="scientific">Pseudoxanthomonas winnipegensis</name>
    <dbReference type="NCBI Taxonomy" id="2480810"/>
    <lineage>
        <taxon>Bacteria</taxon>
        <taxon>Pseudomonadati</taxon>
        <taxon>Pseudomonadota</taxon>
        <taxon>Gammaproteobacteria</taxon>
        <taxon>Lysobacterales</taxon>
        <taxon>Lysobacteraceae</taxon>
        <taxon>Pseudoxanthomonas</taxon>
    </lineage>
</organism>
<name>A0A4Q8LAN3_9GAMM</name>
<comment type="caution">
    <text evidence="8">The sequence shown here is derived from an EMBL/GenBank/DDBJ whole genome shotgun (WGS) entry which is preliminary data.</text>
</comment>
<dbReference type="InterPro" id="IPR050382">
    <property type="entry name" value="MFS_Na/Anion_cotransporter"/>
</dbReference>
<dbReference type="GO" id="GO:0016020">
    <property type="term" value="C:membrane"/>
    <property type="evidence" value="ECO:0007669"/>
    <property type="project" value="UniProtKB-SubCell"/>
</dbReference>
<evidence type="ECO:0000313" key="8">
    <source>
        <dbReference type="EMBL" id="TAA25712.1"/>
    </source>
</evidence>
<dbReference type="SUPFAM" id="SSF103473">
    <property type="entry name" value="MFS general substrate transporter"/>
    <property type="match status" value="1"/>
</dbReference>
<keyword evidence="4 6" id="KW-0472">Membrane</keyword>
<evidence type="ECO:0000256" key="6">
    <source>
        <dbReference type="SAM" id="Phobius"/>
    </source>
</evidence>
<sequence length="414" mass="45163">MSMGEQTARTTGAATRPWVPFFFALAPINLILSVDRNAFVMVAPVIQREFGFGLAQMSYILAAISWSYAIFQLPSGWLIQRYGFRRLLTIALFGWSLAIGLMPLAAGFWTMLLLRLLLGAAQAPDWPSSVAAIARWFPAERRSRFTSIALSGQYLGPVVGSILTGALAYRYGWRVCFYAYALLGIGLSAVWWVLTRGQPGAPVATADGPARVWPELRRMLASRTTWLLSSFYFCLISVQAFFLSWLPLYLTGERGVTLTASGWYNAMPWLALYASVTAYGFFADHLLKRGGSLRRARLPAGVLGLCMGGGALALVPFIRDLHLVLVTLCLSLCGVGLVQGVLWSAVQDFGGSRTPLLAAWTAFWGNLSAGIFPVVMAQLVAHTGNWSYALGVPLVFCAIGIVLICLLRFPAQRA</sequence>
<dbReference type="GO" id="GO:0022857">
    <property type="term" value="F:transmembrane transporter activity"/>
    <property type="evidence" value="ECO:0007669"/>
    <property type="project" value="InterPro"/>
</dbReference>
<evidence type="ECO:0000259" key="7">
    <source>
        <dbReference type="PROSITE" id="PS50850"/>
    </source>
</evidence>
<feature type="transmembrane region" description="Helical" evidence="6">
    <location>
        <begin position="298"/>
        <end position="318"/>
    </location>
</feature>
<dbReference type="InterPro" id="IPR011701">
    <property type="entry name" value="MFS"/>
</dbReference>
<protein>
    <submittedName>
        <fullName evidence="8">MFS transporter</fullName>
    </submittedName>
</protein>
<comment type="subcellular location">
    <subcellularLocation>
        <location evidence="1">Membrane</location>
        <topology evidence="1">Multi-pass membrane protein</topology>
    </subcellularLocation>
</comment>
<evidence type="ECO:0000313" key="9">
    <source>
        <dbReference type="Proteomes" id="UP000292627"/>
    </source>
</evidence>
<dbReference type="OrthoDB" id="9771451at2"/>
<evidence type="ECO:0000256" key="2">
    <source>
        <dbReference type="ARBA" id="ARBA00022692"/>
    </source>
</evidence>
<gene>
    <name evidence="8" type="ORF">EA660_09740</name>
</gene>
<feature type="domain" description="Major facilitator superfamily (MFS) profile" evidence="7">
    <location>
        <begin position="21"/>
        <end position="412"/>
    </location>
</feature>
<comment type="similarity">
    <text evidence="5">Belongs to the major facilitator superfamily. Phthalate permease family.</text>
</comment>
<dbReference type="InterPro" id="IPR020846">
    <property type="entry name" value="MFS_dom"/>
</dbReference>
<keyword evidence="3 6" id="KW-1133">Transmembrane helix</keyword>
<feature type="transmembrane region" description="Helical" evidence="6">
    <location>
        <begin position="386"/>
        <end position="409"/>
    </location>
</feature>
<feature type="transmembrane region" description="Helical" evidence="6">
    <location>
        <begin position="266"/>
        <end position="286"/>
    </location>
</feature>
<feature type="transmembrane region" description="Helical" evidence="6">
    <location>
        <begin position="357"/>
        <end position="380"/>
    </location>
</feature>
<dbReference type="PROSITE" id="PS50850">
    <property type="entry name" value="MFS"/>
    <property type="match status" value="1"/>
</dbReference>
<evidence type="ECO:0000256" key="4">
    <source>
        <dbReference type="ARBA" id="ARBA00023136"/>
    </source>
</evidence>
<dbReference type="Proteomes" id="UP000292627">
    <property type="component" value="Unassembled WGS sequence"/>
</dbReference>
<feature type="transmembrane region" description="Helical" evidence="6">
    <location>
        <begin position="177"/>
        <end position="194"/>
    </location>
</feature>
<dbReference type="EMBL" id="SHMC01000003">
    <property type="protein sequence ID" value="TAA25712.1"/>
    <property type="molecule type" value="Genomic_DNA"/>
</dbReference>
<dbReference type="AlphaFoldDB" id="A0A4Q8LAN3"/>
<proteinExistence type="inferred from homology"/>
<evidence type="ECO:0000256" key="1">
    <source>
        <dbReference type="ARBA" id="ARBA00004141"/>
    </source>
</evidence>
<feature type="transmembrane region" description="Helical" evidence="6">
    <location>
        <begin position="226"/>
        <end position="246"/>
    </location>
</feature>
<dbReference type="InterPro" id="IPR036259">
    <property type="entry name" value="MFS_trans_sf"/>
</dbReference>
<feature type="transmembrane region" description="Helical" evidence="6">
    <location>
        <begin position="18"/>
        <end position="38"/>
    </location>
</feature>
<evidence type="ECO:0000256" key="3">
    <source>
        <dbReference type="ARBA" id="ARBA00022989"/>
    </source>
</evidence>
<dbReference type="PANTHER" id="PTHR11662:SF399">
    <property type="entry name" value="FI19708P1-RELATED"/>
    <property type="match status" value="1"/>
</dbReference>
<evidence type="ECO:0000256" key="5">
    <source>
        <dbReference type="ARBA" id="ARBA00038514"/>
    </source>
</evidence>
<feature type="transmembrane region" description="Helical" evidence="6">
    <location>
        <begin position="50"/>
        <end position="70"/>
    </location>
</feature>
<feature type="transmembrane region" description="Helical" evidence="6">
    <location>
        <begin position="324"/>
        <end position="345"/>
    </location>
</feature>
<dbReference type="Pfam" id="PF07690">
    <property type="entry name" value="MFS_1"/>
    <property type="match status" value="1"/>
</dbReference>
<feature type="transmembrane region" description="Helical" evidence="6">
    <location>
        <begin position="90"/>
        <end position="114"/>
    </location>
</feature>
<accession>A0A4Q8LAN3</accession>
<dbReference type="Gene3D" id="1.20.1250.20">
    <property type="entry name" value="MFS general substrate transporter like domains"/>
    <property type="match status" value="2"/>
</dbReference>
<reference evidence="8 9" key="1">
    <citation type="submission" date="2019-02" db="EMBL/GenBank/DDBJ databases">
        <title>WGS of Pseudoxanthomonas species novum from clinical isolates.</title>
        <authorList>
            <person name="Bernier A.-M."/>
            <person name="Bernard K."/>
            <person name="Vachon A."/>
        </authorList>
    </citation>
    <scope>NUCLEOTIDE SEQUENCE [LARGE SCALE GENOMIC DNA]</scope>
    <source>
        <strain evidence="8 9">NML171200</strain>
    </source>
</reference>
<dbReference type="PANTHER" id="PTHR11662">
    <property type="entry name" value="SOLUTE CARRIER FAMILY 17"/>
    <property type="match status" value="1"/>
</dbReference>
<keyword evidence="2 6" id="KW-0812">Transmembrane</keyword>